<reference evidence="2 3" key="1">
    <citation type="submission" date="2011-01" db="EMBL/GenBank/DDBJ databases">
        <title>Whole genome sequence of Caldisericum exile AZM16c01.</title>
        <authorList>
            <person name="Narita-Yamada S."/>
            <person name="Kawakoshi A."/>
            <person name="Nakamura S."/>
            <person name="Sasagawa M."/>
            <person name="Fukada J."/>
            <person name="Sekine M."/>
            <person name="Kato Y."/>
            <person name="Fukai R."/>
            <person name="Sasaki K."/>
            <person name="Hanamaki A."/>
            <person name="Narita H."/>
            <person name="Konno Y."/>
            <person name="Mori K."/>
            <person name="Yamazaki S."/>
            <person name="Suzuki K."/>
            <person name="Fujita N."/>
        </authorList>
    </citation>
    <scope>NUCLEOTIDE SEQUENCE [LARGE SCALE GENOMIC DNA]</scope>
    <source>
        <strain evidence="3">DSM 21853 / NBRC 104410 / AZM16c01</strain>
    </source>
</reference>
<dbReference type="AlphaFoldDB" id="A0A7U6GD83"/>
<gene>
    <name evidence="2" type="ordered locus">CSE_00590</name>
</gene>
<evidence type="ECO:0000313" key="2">
    <source>
        <dbReference type="EMBL" id="BAL80185.1"/>
    </source>
</evidence>
<proteinExistence type="predicted"/>
<accession>A0A7U6GD83</accession>
<keyword evidence="3" id="KW-1185">Reference proteome</keyword>
<dbReference type="Proteomes" id="UP000004793">
    <property type="component" value="Chromosome"/>
</dbReference>
<keyword evidence="1" id="KW-0812">Transmembrane</keyword>
<evidence type="ECO:0000313" key="3">
    <source>
        <dbReference type="Proteomes" id="UP000004793"/>
    </source>
</evidence>
<evidence type="ECO:0000256" key="1">
    <source>
        <dbReference type="SAM" id="Phobius"/>
    </source>
</evidence>
<name>A0A7U6GD83_CALEA</name>
<keyword evidence="1" id="KW-1133">Transmembrane helix</keyword>
<keyword evidence="1" id="KW-0472">Membrane</keyword>
<dbReference type="EMBL" id="AP012051">
    <property type="protein sequence ID" value="BAL80185.1"/>
    <property type="molecule type" value="Genomic_DNA"/>
</dbReference>
<organism evidence="2 3">
    <name type="scientific">Caldisericum exile (strain DSM 21853 / NBRC 104410 / AZM16c01)</name>
    <dbReference type="NCBI Taxonomy" id="511051"/>
    <lineage>
        <taxon>Bacteria</taxon>
        <taxon>Pseudomonadati</taxon>
        <taxon>Caldisericota/Cryosericota group</taxon>
        <taxon>Caldisericota</taxon>
        <taxon>Caldisericia</taxon>
        <taxon>Caldisericales</taxon>
        <taxon>Caldisericaceae</taxon>
        <taxon>Caldisericum</taxon>
    </lineage>
</organism>
<protein>
    <submittedName>
        <fullName evidence="2">Uncharacterized protein</fullName>
    </submittedName>
</protein>
<sequence>MRNKNNKEIEKMEKMLKSVKPPELIDEEIERYKNEFEQYLQGEFDNVARERERSHHLRVRLAYGIGIFVLLLFILSFVYTKPYFVKLATAKIIENKLQYKVALKDIIVKDGVGIVIYNYKEVTVNVLSGNIEVSKPIEYEPSNEEKEKAIEIVRNSKEAKYFVASEGASPQDISKNEVVSIKGLMFPNSGKKLIEVLLAYTPQNFHPDSQPGLYPPLMTAKFIVDIEKGKIQP</sequence>
<dbReference type="RefSeq" id="WP_014452595.1">
    <property type="nucleotide sequence ID" value="NC_017096.1"/>
</dbReference>
<dbReference type="KEGG" id="cex:CSE_00590"/>
<feature type="transmembrane region" description="Helical" evidence="1">
    <location>
        <begin position="61"/>
        <end position="79"/>
    </location>
</feature>